<keyword evidence="2" id="KW-1185">Reference proteome</keyword>
<name>A0A0R0CXA3_9GAMM</name>
<gene>
    <name evidence="1" type="ORF">ABB27_04175</name>
</gene>
<evidence type="ECO:0000313" key="1">
    <source>
        <dbReference type="EMBL" id="KRG70759.1"/>
    </source>
</evidence>
<evidence type="ECO:0000313" key="2">
    <source>
        <dbReference type="Proteomes" id="UP000051863"/>
    </source>
</evidence>
<dbReference type="EMBL" id="LDJJ01000010">
    <property type="protein sequence ID" value="KRG70759.1"/>
    <property type="molecule type" value="Genomic_DNA"/>
</dbReference>
<accession>A0A0R0CXA3</accession>
<reference evidence="1 2" key="1">
    <citation type="submission" date="2015-05" db="EMBL/GenBank/DDBJ databases">
        <title>Genome sequencing and analysis of members of genus Stenotrophomonas.</title>
        <authorList>
            <person name="Patil P.P."/>
            <person name="Midha S."/>
            <person name="Patil P.B."/>
        </authorList>
    </citation>
    <scope>NUCLEOTIDE SEQUENCE [LARGE SCALE GENOMIC DNA]</scope>
    <source>
        <strain evidence="1 2">DSM 18941</strain>
    </source>
</reference>
<sequence length="138" mass="14694">MLLCLLLAVAPAAAADTPDEAATLAIVTAGHWQSGQQHGVYRVRLENVGFEHVSCRVWIEWLSAPASGQPFTTVARLPLAEASDSFWSCPNRSGTVVLSDAALQLNLVHAYSLEPRVFNVALGAPGHYQLQTEGSASP</sequence>
<comment type="caution">
    <text evidence="1">The sequence shown here is derived from an EMBL/GenBank/DDBJ whole genome shotgun (WGS) entry which is preliminary data.</text>
</comment>
<organism evidence="1 2">
    <name type="scientific">Stenotrophomonas terrae</name>
    <dbReference type="NCBI Taxonomy" id="405446"/>
    <lineage>
        <taxon>Bacteria</taxon>
        <taxon>Pseudomonadati</taxon>
        <taxon>Pseudomonadota</taxon>
        <taxon>Gammaproteobacteria</taxon>
        <taxon>Lysobacterales</taxon>
        <taxon>Lysobacteraceae</taxon>
        <taxon>Stenotrophomonas</taxon>
    </lineage>
</organism>
<proteinExistence type="predicted"/>
<dbReference type="Proteomes" id="UP000051863">
    <property type="component" value="Unassembled WGS sequence"/>
</dbReference>
<protein>
    <submittedName>
        <fullName evidence="1">Uncharacterized protein</fullName>
    </submittedName>
</protein>
<dbReference type="AlphaFoldDB" id="A0A0R0CXA3"/>
<dbReference type="PATRIC" id="fig|405446.3.peg.61"/>